<gene>
    <name evidence="2" type="ORF">C7378_0115</name>
</gene>
<feature type="transmembrane region" description="Helical" evidence="1">
    <location>
        <begin position="47"/>
        <end position="65"/>
    </location>
</feature>
<name>A0A4R1L9W4_9BACT</name>
<evidence type="ECO:0000256" key="1">
    <source>
        <dbReference type="SAM" id="Phobius"/>
    </source>
</evidence>
<evidence type="ECO:0000313" key="3">
    <source>
        <dbReference type="Proteomes" id="UP000295210"/>
    </source>
</evidence>
<keyword evidence="1" id="KW-0472">Membrane</keyword>
<sequence length="69" mass="7924">MRETMSIWFFAGVLFLAYGVVITSEGLWELAHPPLHRPVLYSLHAPIWWGAAMGLAGLAYTVRFWPRKH</sequence>
<accession>A0A4R1L9W4</accession>
<dbReference type="Proteomes" id="UP000295210">
    <property type="component" value="Unassembled WGS sequence"/>
</dbReference>
<dbReference type="RefSeq" id="WP_131990673.1">
    <property type="nucleotide sequence ID" value="NZ_SMGK01000001.1"/>
</dbReference>
<evidence type="ECO:0000313" key="2">
    <source>
        <dbReference type="EMBL" id="TCK75135.1"/>
    </source>
</evidence>
<reference evidence="2 3" key="1">
    <citation type="submission" date="2019-03" db="EMBL/GenBank/DDBJ databases">
        <title>Genomic Encyclopedia of Type Strains, Phase IV (KMG-IV): sequencing the most valuable type-strain genomes for metagenomic binning, comparative biology and taxonomic classification.</title>
        <authorList>
            <person name="Goeker M."/>
        </authorList>
    </citation>
    <scope>NUCLEOTIDE SEQUENCE [LARGE SCALE GENOMIC DNA]</scope>
    <source>
        <strain evidence="2 3">DSM 103428</strain>
    </source>
</reference>
<dbReference type="AlphaFoldDB" id="A0A4R1L9W4"/>
<protein>
    <submittedName>
        <fullName evidence="2">Uncharacterized protein</fullName>
    </submittedName>
</protein>
<dbReference type="OrthoDB" id="122962at2"/>
<organism evidence="2 3">
    <name type="scientific">Acidipila rosea</name>
    <dbReference type="NCBI Taxonomy" id="768535"/>
    <lineage>
        <taxon>Bacteria</taxon>
        <taxon>Pseudomonadati</taxon>
        <taxon>Acidobacteriota</taxon>
        <taxon>Terriglobia</taxon>
        <taxon>Terriglobales</taxon>
        <taxon>Acidobacteriaceae</taxon>
        <taxon>Acidipila</taxon>
    </lineage>
</organism>
<keyword evidence="3" id="KW-1185">Reference proteome</keyword>
<dbReference type="EMBL" id="SMGK01000001">
    <property type="protein sequence ID" value="TCK75135.1"/>
    <property type="molecule type" value="Genomic_DNA"/>
</dbReference>
<comment type="caution">
    <text evidence="2">The sequence shown here is derived from an EMBL/GenBank/DDBJ whole genome shotgun (WGS) entry which is preliminary data.</text>
</comment>
<keyword evidence="1" id="KW-1133">Transmembrane helix</keyword>
<keyword evidence="1" id="KW-0812">Transmembrane</keyword>
<proteinExistence type="predicted"/>